<sequence>MSAASSSHPTTLDALFGSANDSLSLTAAERQSPGAPQPPHSVGIVNEDAAAGLTTSFETRQTHHEVPSSSLLPIACFLRGDREHGSYESGESATSLRRRMQQSSVEYSAVPVAASREPTCASYSIAASTSSRTSASGDHILSLTGSTVNRMPGANTSPSPFSDLAGEEAADPHSEENNTFTSLALLQRFLEEREHVAAERRNDHLGWPPSKAAPPSASHSSQVFDTLRIAQLVPSVIPAATAVEGNTETPSAAKLDQAPYLTDITYMRASTVTTVLKRQKAERHAAYSGARLIFRSRTPLADTAAIAGPTHLPAVLEMPLRLRCAMCQLHDSVCCRCHSRWSRLQETYRTKAAVHCYSTLDIHKRGPLGLLTAAMGTGAFLEMMSIADGLRLPQTRVRVTPASLDLLLKSCGRVLSAAIKDRLTRAEDDTLPSRGMWLKVAHIGCLFGHRDVLRSLWLLCPGGCSHAAQITTQGLHALELLPKPYEPALVAVLNQCSTLREYLLWARIMQCLSVKAVGSDAEATQLCAELRRTGSWVGVWSEALLAYVKGDRDRCVELCDELLCANEPQTSAGEGEIQSTAMQADLALGASAMSFSSSAMDTGNRAPPPPSASSSMVATAPSVSTMRPVMNWGRIRALKELALGRAEPWPRLEATEEEAPKPVPVASRVSRVDETVSEQQAKLSRRTVVHVPLRRLPFSVVRRVLSYCDASALLSVYGATRIPLLQWISLARIKCLPAKQWTRLLTSNVGYTPLMESLCKFVPPPVLSREDREAQQEEAAAAAAAGLKSSSREPTEDRETRAVEAASMASPPFQPLHMTVVDIDDLSHLAVKAVTLAYKTVQGDTIPGEPLTVDQWLLHRLFGRATSLISTSKYLVLSRVYRLTAPDAESNLVNADVSKWASEAIQPWEVDVDATMRWCTYVQRYADAARLL</sequence>
<accession>A0A0N1IAE4</accession>
<dbReference type="OMA" id="ARIKCLP"/>
<feature type="region of interest" description="Disordered" evidence="1">
    <location>
        <begin position="200"/>
        <end position="220"/>
    </location>
</feature>
<organism evidence="2 3">
    <name type="scientific">Leptomonas seymouri</name>
    <dbReference type="NCBI Taxonomy" id="5684"/>
    <lineage>
        <taxon>Eukaryota</taxon>
        <taxon>Discoba</taxon>
        <taxon>Euglenozoa</taxon>
        <taxon>Kinetoplastea</taxon>
        <taxon>Metakinetoplastina</taxon>
        <taxon>Trypanosomatida</taxon>
        <taxon>Trypanosomatidae</taxon>
        <taxon>Leishmaniinae</taxon>
        <taxon>Leptomonas</taxon>
    </lineage>
</organism>
<dbReference type="AlphaFoldDB" id="A0A0N1IAE4"/>
<dbReference type="VEuPathDB" id="TriTrypDB:Lsey_0004_0190"/>
<protein>
    <recommendedName>
        <fullName evidence="4">F-box domain-containing protein</fullName>
    </recommendedName>
</protein>
<evidence type="ECO:0000313" key="3">
    <source>
        <dbReference type="Proteomes" id="UP000038009"/>
    </source>
</evidence>
<keyword evidence="3" id="KW-1185">Reference proteome</keyword>
<feature type="region of interest" description="Disordered" evidence="1">
    <location>
        <begin position="770"/>
        <end position="799"/>
    </location>
</feature>
<dbReference type="OrthoDB" id="239350at2759"/>
<comment type="caution">
    <text evidence="2">The sequence shown here is derived from an EMBL/GenBank/DDBJ whole genome shotgun (WGS) entry which is preliminary data.</text>
</comment>
<gene>
    <name evidence="2" type="ORF">ABL78_0291</name>
</gene>
<evidence type="ECO:0008006" key="4">
    <source>
        <dbReference type="Google" id="ProtNLM"/>
    </source>
</evidence>
<feature type="region of interest" description="Disordered" evidence="1">
    <location>
        <begin position="144"/>
        <end position="176"/>
    </location>
</feature>
<feature type="compositionally biased region" description="Polar residues" evidence="1">
    <location>
        <begin position="144"/>
        <end position="160"/>
    </location>
</feature>
<feature type="compositionally biased region" description="Basic and acidic residues" evidence="1">
    <location>
        <begin position="790"/>
        <end position="799"/>
    </location>
</feature>
<evidence type="ECO:0000256" key="1">
    <source>
        <dbReference type="SAM" id="MobiDB-lite"/>
    </source>
</evidence>
<dbReference type="EMBL" id="LJSK01000004">
    <property type="protein sequence ID" value="KPI90531.1"/>
    <property type="molecule type" value="Genomic_DNA"/>
</dbReference>
<proteinExistence type="predicted"/>
<name>A0A0N1IAE4_LEPSE</name>
<feature type="compositionally biased region" description="Low complexity" evidence="1">
    <location>
        <begin position="208"/>
        <end position="220"/>
    </location>
</feature>
<feature type="region of interest" description="Disordered" evidence="1">
    <location>
        <begin position="597"/>
        <end position="619"/>
    </location>
</feature>
<reference evidence="2 3" key="1">
    <citation type="journal article" date="2015" name="PLoS Pathog.">
        <title>Leptomonas seymouri: Adaptations to the Dixenous Life Cycle Analyzed by Genome Sequencing, Transcriptome Profiling and Co-infection with Leishmania donovani.</title>
        <authorList>
            <person name="Kraeva N."/>
            <person name="Butenko A."/>
            <person name="Hlavacova J."/>
            <person name="Kostygov A."/>
            <person name="Myskova J."/>
            <person name="Grybchuk D."/>
            <person name="Lestinova T."/>
            <person name="Votypka J."/>
            <person name="Volf P."/>
            <person name="Opperdoes F."/>
            <person name="Flegontov P."/>
            <person name="Lukes J."/>
            <person name="Yurchenko V."/>
        </authorList>
    </citation>
    <scope>NUCLEOTIDE SEQUENCE [LARGE SCALE GENOMIC DNA]</scope>
    <source>
        <strain evidence="2 3">ATCC 30220</strain>
    </source>
</reference>
<dbReference type="Proteomes" id="UP000038009">
    <property type="component" value="Unassembled WGS sequence"/>
</dbReference>
<evidence type="ECO:0000313" key="2">
    <source>
        <dbReference type="EMBL" id="KPI90531.1"/>
    </source>
</evidence>